<reference evidence="2" key="1">
    <citation type="journal article" date="2021" name="Proc. Natl. Acad. Sci. U.S.A.">
        <title>A Catalog of Tens of Thousands of Viruses from Human Metagenomes Reveals Hidden Associations with Chronic Diseases.</title>
        <authorList>
            <person name="Tisza M.J."/>
            <person name="Buck C.B."/>
        </authorList>
    </citation>
    <scope>NUCLEOTIDE SEQUENCE</scope>
    <source>
        <strain evidence="2">CtBLh2</strain>
    </source>
</reference>
<dbReference type="Pfam" id="PF00485">
    <property type="entry name" value="PRK"/>
    <property type="match status" value="1"/>
</dbReference>
<sequence>MSFVDNSTIICSRGEQAAAASIRASRAERVHLFIIGFYKLLSELPKLQIISTFTQHKAKPRSMSDTIKIICDNLGGELEVPMGTTLQKIAERLTPGKYPFLAAFVNNRIKELNYRIYTPVTIRFVDITSFEGIRVYQRTAWFILQKAVRDLYPDRTLHIRHSLGQSGVYCEIEGIDEFSREETDALKARMREIVTGDLPIERRKALTSEVRARYAAEGFADKIALLDSRPRLYSDLYTLADTAGYFYGSLAPSTGYIRLFDIEPYYNGFYLVLPPRTSPDRLDRHVHQDKMFGIFREYQSWVRIMGVPTVGDVNSKVLAGDAGGMIKLAEAFHERKFAEIADAIAEANLSRGTRVVLISGPSSSGKTTSAKRLGIHLGVLGLNPVLISLDDYFVDREKTPKDENGDYDYEALEAIDLELFNDHLRRLMQGESVDIPRYNFITGRRTWHNAPLTLDERSILIIEGIHGLNPRLTPSIPEQQKFRIYISCFTSVAMDNLSRIATTDNRLLRRLTRDYTQRGSDALATLSRWASVRRGEEKHIFPYQENADVMLNSSLFYEISVLRPFAEKILREVPDTVPEYDEARRMLKFLDNFIPIAPDEIPPTSILREFIGGSSFKY</sequence>
<evidence type="ECO:0000259" key="1">
    <source>
        <dbReference type="Pfam" id="PF00485"/>
    </source>
</evidence>
<dbReference type="SUPFAM" id="SSF52540">
    <property type="entry name" value="P-loop containing nucleoside triphosphate hydrolases"/>
    <property type="match status" value="1"/>
</dbReference>
<organism evidence="2">
    <name type="scientific">Siphoviridae sp. ctBLh2</name>
    <dbReference type="NCBI Taxonomy" id="2827803"/>
    <lineage>
        <taxon>Viruses</taxon>
        <taxon>Duplodnaviria</taxon>
        <taxon>Heunggongvirae</taxon>
        <taxon>Uroviricota</taxon>
        <taxon>Caudoviricetes</taxon>
    </lineage>
</organism>
<dbReference type="PRINTS" id="PR00988">
    <property type="entry name" value="URIDINKINASE"/>
</dbReference>
<dbReference type="CDD" id="cd02028">
    <property type="entry name" value="UMPK_like"/>
    <property type="match status" value="1"/>
</dbReference>
<dbReference type="GO" id="GO:0005524">
    <property type="term" value="F:ATP binding"/>
    <property type="evidence" value="ECO:0007669"/>
    <property type="project" value="InterPro"/>
</dbReference>
<dbReference type="PANTHER" id="PTHR10285">
    <property type="entry name" value="URIDINE KINASE"/>
    <property type="match status" value="1"/>
</dbReference>
<accession>A0A8S5S3G9</accession>
<dbReference type="InterPro" id="IPR006083">
    <property type="entry name" value="PRK/URK"/>
</dbReference>
<dbReference type="SUPFAM" id="SSF55186">
    <property type="entry name" value="ThrRS/AlaRS common domain"/>
    <property type="match status" value="1"/>
</dbReference>
<dbReference type="GO" id="GO:0016301">
    <property type="term" value="F:kinase activity"/>
    <property type="evidence" value="ECO:0007669"/>
    <property type="project" value="InterPro"/>
</dbReference>
<proteinExistence type="predicted"/>
<dbReference type="InterPro" id="IPR018163">
    <property type="entry name" value="Thr/Ala-tRNA-synth_IIc_edit"/>
</dbReference>
<evidence type="ECO:0000313" key="2">
    <source>
        <dbReference type="EMBL" id="DAF45363.1"/>
    </source>
</evidence>
<name>A0A8S5S3G9_9CAUD</name>
<dbReference type="Gene3D" id="3.30.980.10">
    <property type="entry name" value="Threonyl-trna Synthetase, Chain A, domain 2"/>
    <property type="match status" value="1"/>
</dbReference>
<protein>
    <submittedName>
        <fullName evidence="2">UmpK-like protein</fullName>
    </submittedName>
</protein>
<dbReference type="InterPro" id="IPR027417">
    <property type="entry name" value="P-loop_NTPase"/>
</dbReference>
<dbReference type="Gene3D" id="3.40.50.300">
    <property type="entry name" value="P-loop containing nucleotide triphosphate hydrolases"/>
    <property type="match status" value="1"/>
</dbReference>
<dbReference type="EMBL" id="BK032514">
    <property type="protein sequence ID" value="DAF45363.1"/>
    <property type="molecule type" value="Genomic_DNA"/>
</dbReference>
<feature type="domain" description="Phosphoribulokinase/uridine kinase" evidence="1">
    <location>
        <begin position="356"/>
        <end position="552"/>
    </location>
</feature>